<dbReference type="InterPro" id="IPR035093">
    <property type="entry name" value="RelE/ParE_toxin_dom_sf"/>
</dbReference>
<protein>
    <recommendedName>
        <fullName evidence="3">Helicase/UvrB N-terminal domain-containing protein</fullName>
    </recommendedName>
</protein>
<reference evidence="2" key="1">
    <citation type="submission" date="2018-04" db="EMBL/GenBank/DDBJ databases">
        <authorList>
            <person name="Cornet L."/>
        </authorList>
    </citation>
    <scope>NUCLEOTIDE SEQUENCE [LARGE SCALE GENOMIC DNA]</scope>
</reference>
<proteinExistence type="predicted"/>
<accession>A0A2W4X997</accession>
<evidence type="ECO:0000313" key="2">
    <source>
        <dbReference type="Proteomes" id="UP000249794"/>
    </source>
</evidence>
<dbReference type="Proteomes" id="UP000249794">
    <property type="component" value="Unassembled WGS sequence"/>
</dbReference>
<evidence type="ECO:0000313" key="1">
    <source>
        <dbReference type="EMBL" id="PZO53704.1"/>
    </source>
</evidence>
<dbReference type="Gene3D" id="3.30.2310.20">
    <property type="entry name" value="RelE-like"/>
    <property type="match status" value="1"/>
</dbReference>
<reference evidence="1 2" key="2">
    <citation type="submission" date="2018-06" db="EMBL/GenBank/DDBJ databases">
        <title>Metagenomic assembly of (sub)arctic Cyanobacteria and their associated microbiome from non-axenic cultures.</title>
        <authorList>
            <person name="Baurain D."/>
        </authorList>
    </citation>
    <scope>NUCLEOTIDE SEQUENCE [LARGE SCALE GENOMIC DNA]</scope>
    <source>
        <strain evidence="1">ULC027bin1</strain>
    </source>
</reference>
<comment type="caution">
    <text evidence="1">The sequence shown here is derived from an EMBL/GenBank/DDBJ whole genome shotgun (WGS) entry which is preliminary data.</text>
</comment>
<sequence length="219" mass="24762">MRQIQFTRKAIKDLQKLQSSGSLKTPERLLHQLADTKKGDQFSHTIHLSGYTHLWRSRIDLGGGSSLRLIWSENIDDDSIRFLYADQRDSDTYAIDLKQLPQEPAYSWCGESGAEWSLFMNGAYNASPILTQQQRSITAKVAIDNSYTLHGDSHSHRIGFFAHITQSPPGTGKTITAAVRACELHQSGWNVIFLLPQRLIEDVKSFSCMRSIDLLGNRR</sequence>
<organism evidence="1 2">
    <name type="scientific">Phormidesmis priestleyi</name>
    <dbReference type="NCBI Taxonomy" id="268141"/>
    <lineage>
        <taxon>Bacteria</taxon>
        <taxon>Bacillati</taxon>
        <taxon>Cyanobacteriota</taxon>
        <taxon>Cyanophyceae</taxon>
        <taxon>Leptolyngbyales</taxon>
        <taxon>Leptolyngbyaceae</taxon>
        <taxon>Phormidesmis</taxon>
    </lineage>
</organism>
<evidence type="ECO:0008006" key="3">
    <source>
        <dbReference type="Google" id="ProtNLM"/>
    </source>
</evidence>
<gene>
    <name evidence="1" type="ORF">DCF15_12585</name>
</gene>
<name>A0A2W4X997_9CYAN</name>
<dbReference type="AlphaFoldDB" id="A0A2W4X997"/>
<dbReference type="InterPro" id="IPR027417">
    <property type="entry name" value="P-loop_NTPase"/>
</dbReference>
<dbReference type="SUPFAM" id="SSF52540">
    <property type="entry name" value="P-loop containing nucleoside triphosphate hydrolases"/>
    <property type="match status" value="1"/>
</dbReference>
<dbReference type="EMBL" id="QBMP01000127">
    <property type="protein sequence ID" value="PZO53704.1"/>
    <property type="molecule type" value="Genomic_DNA"/>
</dbReference>